<dbReference type="OrthoDB" id="9807456at2"/>
<feature type="domain" description="Exoribonuclease phosphorolytic" evidence="8">
    <location>
        <begin position="162"/>
        <end position="226"/>
    </location>
</feature>
<comment type="similarity">
    <text evidence="1 6">Belongs to the RNase PH family.</text>
</comment>
<evidence type="ECO:0000259" key="7">
    <source>
        <dbReference type="Pfam" id="PF01138"/>
    </source>
</evidence>
<evidence type="ECO:0000256" key="1">
    <source>
        <dbReference type="ARBA" id="ARBA00006678"/>
    </source>
</evidence>
<evidence type="ECO:0000256" key="6">
    <source>
        <dbReference type="HAMAP-Rule" id="MF_00564"/>
    </source>
</evidence>
<feature type="binding site" evidence="6">
    <location>
        <begin position="127"/>
        <end position="129"/>
    </location>
    <ligand>
        <name>phosphate</name>
        <dbReference type="ChEBI" id="CHEBI:43474"/>
        <note>substrate</note>
    </ligand>
</feature>
<dbReference type="EMBL" id="SOCA01000001">
    <property type="protein sequence ID" value="TDU81669.1"/>
    <property type="molecule type" value="Genomic_DNA"/>
</dbReference>
<dbReference type="Proteomes" id="UP000295662">
    <property type="component" value="Unassembled WGS sequence"/>
</dbReference>
<keyword evidence="6" id="KW-0548">Nucleotidyltransferase</keyword>
<evidence type="ECO:0000259" key="8">
    <source>
        <dbReference type="Pfam" id="PF03725"/>
    </source>
</evidence>
<dbReference type="GO" id="GO:0031125">
    <property type="term" value="P:rRNA 3'-end processing"/>
    <property type="evidence" value="ECO:0007669"/>
    <property type="project" value="UniProtKB-ARBA"/>
</dbReference>
<evidence type="ECO:0000313" key="9">
    <source>
        <dbReference type="EMBL" id="TDU81669.1"/>
    </source>
</evidence>
<reference evidence="9 10" key="1">
    <citation type="submission" date="2019-03" db="EMBL/GenBank/DDBJ databases">
        <title>Genomic Encyclopedia of Archaeal and Bacterial Type Strains, Phase II (KMG-II): from individual species to whole genera.</title>
        <authorList>
            <person name="Goeker M."/>
        </authorList>
    </citation>
    <scope>NUCLEOTIDE SEQUENCE [LARGE SCALE GENOMIC DNA]</scope>
    <source>
        <strain evidence="9 10">ATCC 25309</strain>
    </source>
</reference>
<dbReference type="GO" id="GO:0009022">
    <property type="term" value="F:tRNA nucleotidyltransferase activity"/>
    <property type="evidence" value="ECO:0007669"/>
    <property type="project" value="UniProtKB-UniRule"/>
</dbReference>
<dbReference type="SUPFAM" id="SSF54211">
    <property type="entry name" value="Ribosomal protein S5 domain 2-like"/>
    <property type="match status" value="1"/>
</dbReference>
<dbReference type="AlphaFoldDB" id="A0A4R7SSL4"/>
<dbReference type="EC" id="2.7.7.56" evidence="6"/>
<dbReference type="HAMAP" id="MF_00564">
    <property type="entry name" value="RNase_PH"/>
    <property type="match status" value="1"/>
</dbReference>
<feature type="domain" description="Exoribonuclease phosphorolytic" evidence="7">
    <location>
        <begin position="11"/>
        <end position="139"/>
    </location>
</feature>
<dbReference type="GO" id="GO:0000049">
    <property type="term" value="F:tRNA binding"/>
    <property type="evidence" value="ECO:0007669"/>
    <property type="project" value="UniProtKB-UniRule"/>
</dbReference>
<dbReference type="PROSITE" id="PS01277">
    <property type="entry name" value="RIBONUCLEASE_PH"/>
    <property type="match status" value="1"/>
</dbReference>
<proteinExistence type="inferred from homology"/>
<sequence>MPRPDGRSHDQLRPIDYILDVAPHATASVLIAFGDTRVICAATIQDEVPRWMKMQNVQGGWLTAEYSMLPYSTLDRKDRDSSKGRPDGRSIEIQRLIGRSLRAVVDLKKLGQRTLCIDCDVLQADGGTRTASITGACIAASIAFNRLLEKGKITQQPMTKKVAAISAGVLKGETLLDLCYVEDRDADVDCNLVLTDKGDFVEIQGSGEEATFSQAELDAMLVVGRKGIAELCAIQQEAIESAMKPAQAQDLAKLAAFFGKK</sequence>
<evidence type="ECO:0000256" key="5">
    <source>
        <dbReference type="ARBA" id="ARBA00022884"/>
    </source>
</evidence>
<accession>A0A4R7SSL4</accession>
<feature type="binding site" evidence="6">
    <location>
        <position position="89"/>
    </location>
    <ligand>
        <name>phosphate</name>
        <dbReference type="ChEBI" id="CHEBI:43474"/>
        <note>substrate</note>
    </ligand>
</feature>
<keyword evidence="5" id="KW-0694">RNA-binding</keyword>
<dbReference type="InterPro" id="IPR027408">
    <property type="entry name" value="PNPase/RNase_PH_dom_sf"/>
</dbReference>
<dbReference type="InterPro" id="IPR002381">
    <property type="entry name" value="RNase_PH_bac-type"/>
</dbReference>
<protein>
    <recommendedName>
        <fullName evidence="6">Ribonuclease PH</fullName>
        <shortName evidence="6">RNase PH</shortName>
        <ecNumber evidence="6">2.7.7.56</ecNumber>
    </recommendedName>
    <alternativeName>
        <fullName evidence="6">tRNA nucleotidyltransferase</fullName>
    </alternativeName>
</protein>
<gene>
    <name evidence="6" type="primary">rph</name>
    <name evidence="9" type="ORF">EI77_00979</name>
</gene>
<dbReference type="InterPro" id="IPR036345">
    <property type="entry name" value="ExoRNase_PH_dom2_sf"/>
</dbReference>
<keyword evidence="6" id="KW-0808">Transferase</keyword>
<dbReference type="RefSeq" id="WP_133793601.1">
    <property type="nucleotide sequence ID" value="NZ_SOCA01000001.1"/>
</dbReference>
<keyword evidence="3 6" id="KW-0820">tRNA-binding</keyword>
<dbReference type="NCBIfam" id="TIGR01966">
    <property type="entry name" value="RNasePH"/>
    <property type="match status" value="1"/>
</dbReference>
<dbReference type="CDD" id="cd11362">
    <property type="entry name" value="RNase_PH_bact"/>
    <property type="match status" value="1"/>
</dbReference>
<keyword evidence="10" id="KW-1185">Reference proteome</keyword>
<evidence type="ECO:0000256" key="4">
    <source>
        <dbReference type="ARBA" id="ARBA00022694"/>
    </source>
</evidence>
<comment type="subunit">
    <text evidence="6">Homohexameric ring arranged as a trimer of dimers.</text>
</comment>
<dbReference type="InterPro" id="IPR018336">
    <property type="entry name" value="RNase_PH_CS"/>
</dbReference>
<keyword evidence="4 6" id="KW-0819">tRNA processing</keyword>
<dbReference type="InterPro" id="IPR001247">
    <property type="entry name" value="ExoRNase_PH_dom1"/>
</dbReference>
<dbReference type="GO" id="GO:0008033">
    <property type="term" value="P:tRNA processing"/>
    <property type="evidence" value="ECO:0007669"/>
    <property type="project" value="UniProtKB-UniRule"/>
</dbReference>
<dbReference type="InterPro" id="IPR015847">
    <property type="entry name" value="ExoRNase_PH_dom2"/>
</dbReference>
<dbReference type="PANTHER" id="PTHR11953">
    <property type="entry name" value="EXOSOME COMPLEX COMPONENT"/>
    <property type="match status" value="1"/>
</dbReference>
<dbReference type="InterPro" id="IPR020568">
    <property type="entry name" value="Ribosomal_Su5_D2-typ_SF"/>
</dbReference>
<evidence type="ECO:0000256" key="2">
    <source>
        <dbReference type="ARBA" id="ARBA00022552"/>
    </source>
</evidence>
<comment type="function">
    <text evidence="6">Phosphorolytic 3'-5' exoribonuclease that plays an important role in tRNA 3'-end maturation. Removes nucleotide residues following the 3'-CCA terminus of tRNAs; can also add nucleotides to the ends of RNA molecules by using nucleoside diphosphates as substrates, but this may not be physiologically important. Probably plays a role in initiation of 16S rRNA degradation (leading to ribosome degradation) during starvation.</text>
</comment>
<dbReference type="InterPro" id="IPR050080">
    <property type="entry name" value="RNase_PH"/>
</dbReference>
<evidence type="ECO:0000313" key="10">
    <source>
        <dbReference type="Proteomes" id="UP000295662"/>
    </source>
</evidence>
<name>A0A4R7SSL4_9BACT</name>
<dbReference type="Gene3D" id="3.30.230.70">
    <property type="entry name" value="GHMP Kinase, N-terminal domain"/>
    <property type="match status" value="1"/>
</dbReference>
<evidence type="ECO:0000256" key="3">
    <source>
        <dbReference type="ARBA" id="ARBA00022555"/>
    </source>
</evidence>
<keyword evidence="2 6" id="KW-0698">rRNA processing</keyword>
<dbReference type="PANTHER" id="PTHR11953:SF0">
    <property type="entry name" value="EXOSOME COMPLEX COMPONENT RRP41"/>
    <property type="match status" value="1"/>
</dbReference>
<dbReference type="Pfam" id="PF01138">
    <property type="entry name" value="RNase_PH"/>
    <property type="match status" value="1"/>
</dbReference>
<dbReference type="FunFam" id="3.30.230.70:FF:000003">
    <property type="entry name" value="Ribonuclease PH"/>
    <property type="match status" value="1"/>
</dbReference>
<comment type="caution">
    <text evidence="9">The sequence shown here is derived from an EMBL/GenBank/DDBJ whole genome shotgun (WGS) entry which is preliminary data.</text>
</comment>
<dbReference type="Pfam" id="PF03725">
    <property type="entry name" value="RNase_PH_C"/>
    <property type="match status" value="1"/>
</dbReference>
<dbReference type="SUPFAM" id="SSF55666">
    <property type="entry name" value="Ribonuclease PH domain 2-like"/>
    <property type="match status" value="1"/>
</dbReference>
<dbReference type="GO" id="GO:0016075">
    <property type="term" value="P:rRNA catabolic process"/>
    <property type="evidence" value="ECO:0007669"/>
    <property type="project" value="UniProtKB-UniRule"/>
</dbReference>
<comment type="catalytic activity">
    <reaction evidence="6">
        <text>tRNA(n+1) + phosphate = tRNA(n) + a ribonucleoside 5'-diphosphate</text>
        <dbReference type="Rhea" id="RHEA:10628"/>
        <dbReference type="Rhea" id="RHEA-COMP:17343"/>
        <dbReference type="Rhea" id="RHEA-COMP:17344"/>
        <dbReference type="ChEBI" id="CHEBI:43474"/>
        <dbReference type="ChEBI" id="CHEBI:57930"/>
        <dbReference type="ChEBI" id="CHEBI:173114"/>
        <dbReference type="EC" id="2.7.7.56"/>
    </reaction>
</comment>
<dbReference type="GO" id="GO:0000175">
    <property type="term" value="F:3'-5'-RNA exonuclease activity"/>
    <property type="evidence" value="ECO:0007669"/>
    <property type="project" value="UniProtKB-UniRule"/>
</dbReference>
<organism evidence="9 10">
    <name type="scientific">Prosthecobacter fusiformis</name>
    <dbReference type="NCBI Taxonomy" id="48464"/>
    <lineage>
        <taxon>Bacteria</taxon>
        <taxon>Pseudomonadati</taxon>
        <taxon>Verrucomicrobiota</taxon>
        <taxon>Verrucomicrobiia</taxon>
        <taxon>Verrucomicrobiales</taxon>
        <taxon>Verrucomicrobiaceae</taxon>
        <taxon>Prosthecobacter</taxon>
    </lineage>
</organism>